<sequence>KERRSEINIHQSTLRQQLLDKQTKTSEVSSELHDRIAKIEKLRKRYQIVNISMAPPEGATEEETPQNYYVIK</sequence>
<comment type="caution">
    <text evidence="5">The sequence shown here is derived from an EMBL/GenBank/DDBJ whole genome shotgun (WGS) entry which is preliminary data.</text>
</comment>
<gene>
    <name evidence="5" type="ORF">GPM918_LOCUS46428</name>
    <name evidence="6" type="ORF">SRO942_LOCUS50578</name>
</gene>
<protein>
    <recommendedName>
        <fullName evidence="2">Coiled-coil domain-containing protein 39</fullName>
    </recommendedName>
</protein>
<feature type="non-terminal residue" evidence="5">
    <location>
        <position position="1"/>
    </location>
</feature>
<dbReference type="EMBL" id="CAJOBC010145183">
    <property type="protein sequence ID" value="CAF4658407.1"/>
    <property type="molecule type" value="Genomic_DNA"/>
</dbReference>
<evidence type="ECO:0000256" key="1">
    <source>
        <dbReference type="ARBA" id="ARBA00005805"/>
    </source>
</evidence>
<accession>A0A816GJR4</accession>
<evidence type="ECO:0000313" key="5">
    <source>
        <dbReference type="EMBL" id="CAF1674581.1"/>
    </source>
</evidence>
<organism evidence="5 7">
    <name type="scientific">Didymodactylos carnosus</name>
    <dbReference type="NCBI Taxonomy" id="1234261"/>
    <lineage>
        <taxon>Eukaryota</taxon>
        <taxon>Metazoa</taxon>
        <taxon>Spiralia</taxon>
        <taxon>Gnathifera</taxon>
        <taxon>Rotifera</taxon>
        <taxon>Eurotatoria</taxon>
        <taxon>Bdelloidea</taxon>
        <taxon>Philodinida</taxon>
        <taxon>Philodinidae</taxon>
        <taxon>Didymodactylos</taxon>
    </lineage>
</organism>
<dbReference type="GO" id="GO:0060285">
    <property type="term" value="P:cilium-dependent cell motility"/>
    <property type="evidence" value="ECO:0007669"/>
    <property type="project" value="TreeGrafter"/>
</dbReference>
<dbReference type="GO" id="GO:0036159">
    <property type="term" value="P:inner dynein arm assembly"/>
    <property type="evidence" value="ECO:0007669"/>
    <property type="project" value="InterPro"/>
</dbReference>
<dbReference type="Proteomes" id="UP000663829">
    <property type="component" value="Unassembled WGS sequence"/>
</dbReference>
<dbReference type="EMBL" id="CAJNOQ010062821">
    <property type="protein sequence ID" value="CAF1674581.1"/>
    <property type="molecule type" value="Genomic_DNA"/>
</dbReference>
<evidence type="ECO:0000256" key="2">
    <source>
        <dbReference type="ARBA" id="ARBA00016725"/>
    </source>
</evidence>
<dbReference type="OrthoDB" id="10259720at2759"/>
<dbReference type="PANTHER" id="PTHR18962:SF0">
    <property type="entry name" value="COILED-COIL DOMAIN-CONTAINING PROTEIN 39"/>
    <property type="match status" value="1"/>
</dbReference>
<keyword evidence="3" id="KW-0175">Coiled coil</keyword>
<proteinExistence type="inferred from homology"/>
<feature type="non-terminal residue" evidence="5">
    <location>
        <position position="72"/>
    </location>
</feature>
<dbReference type="AlphaFoldDB" id="A0A816GJR4"/>
<evidence type="ECO:0000313" key="7">
    <source>
        <dbReference type="Proteomes" id="UP000663829"/>
    </source>
</evidence>
<evidence type="ECO:0000256" key="3">
    <source>
        <dbReference type="ARBA" id="ARBA00023054"/>
    </source>
</evidence>
<dbReference type="InterPro" id="IPR033290">
    <property type="entry name" value="CCDC39"/>
</dbReference>
<comment type="function">
    <text evidence="4">Required for assembly of dynein regulatory complex (DRC) and inner dynein arm (IDA) complexes, which are responsible for ciliary beat regulation, thereby playing a central role in motility in cilia and flagella. Probably acts together with CCDC40 to form a molecular ruler that determines the 96 nanometer (nm) repeat length and arrangements of components in cilia and flagella. Not required for outer dynein arm complexes assembly.</text>
</comment>
<dbReference type="GO" id="GO:0005576">
    <property type="term" value="C:extracellular region"/>
    <property type="evidence" value="ECO:0007669"/>
    <property type="project" value="GOC"/>
</dbReference>
<dbReference type="PANTHER" id="PTHR18962">
    <property type="entry name" value="COILED-COIL DOMAIN-CONTAINING PROTEIN 39"/>
    <property type="match status" value="1"/>
</dbReference>
<evidence type="ECO:0000256" key="4">
    <source>
        <dbReference type="ARBA" id="ARBA00045182"/>
    </source>
</evidence>
<reference evidence="5" key="1">
    <citation type="submission" date="2021-02" db="EMBL/GenBank/DDBJ databases">
        <authorList>
            <person name="Nowell W R."/>
        </authorList>
    </citation>
    <scope>NUCLEOTIDE SEQUENCE</scope>
</reference>
<comment type="similarity">
    <text evidence="1">Belongs to the CCDC39 family.</text>
</comment>
<dbReference type="GO" id="GO:0005930">
    <property type="term" value="C:axoneme"/>
    <property type="evidence" value="ECO:0007669"/>
    <property type="project" value="InterPro"/>
</dbReference>
<dbReference type="GO" id="GO:0060287">
    <property type="term" value="P:epithelial cilium movement involved in determination of left/right asymmetry"/>
    <property type="evidence" value="ECO:0007669"/>
    <property type="project" value="TreeGrafter"/>
</dbReference>
<evidence type="ECO:0000313" key="6">
    <source>
        <dbReference type="EMBL" id="CAF4658407.1"/>
    </source>
</evidence>
<dbReference type="Proteomes" id="UP000681722">
    <property type="component" value="Unassembled WGS sequence"/>
</dbReference>
<name>A0A816GJR4_9BILA</name>
<keyword evidence="7" id="KW-1185">Reference proteome</keyword>